<keyword evidence="2" id="KW-1185">Reference proteome</keyword>
<proteinExistence type="predicted"/>
<evidence type="ECO:0000313" key="2">
    <source>
        <dbReference type="Proteomes" id="UP001322744"/>
    </source>
</evidence>
<sequence>MLVRNRMITKILAVLMIISFSLIMSAFNIKAYAENNELIVDNGILKGIQYKVGNFVKVDSENQLDSKLIIKKMQIKNDELILEAVIENKNMQNLIQATGKIYYSQNMMLKKTRSLTVLFNNEGDYKILSFIIENNANEGLLLPVNRKLRNKTVAKIAVLCTNTNDIFYFEDVFPSINKLSSLYNLAKEPAETYNKDKVNKSGIEIGKTNIDEADQVGFSENWFMPFIANTNTSNLEETKDVSLKESQIVSLTTTSPVPGVPVSDFINLGKKVYNDNDSYGYYKNTVEWPVGSGNRLTTLLKWGYTCNLYTTPANVDNVATTVANGTIQFNILNEAPYIYLAYNGSIQLFDNSSYLRIKNAVIEAGLATGNKDIFFEIQRSAGTSSGAFSISLPVWLGLLPFGSTYSTIVDLLSSVSYQTDNKPLNPLTYPTKLNEQKRQYGQNVIRDCRLSLDSNEYLTNESHGLLICFKAVPPTDINPIAVGNRVVYNKFHFEIYSRHPVWLTYSVLEATVDKTITKNYYIQ</sequence>
<gene>
    <name evidence="1" type="ORF">SOJ16_000444</name>
</gene>
<evidence type="ECO:0000313" key="1">
    <source>
        <dbReference type="EMBL" id="WPX09250.1"/>
    </source>
</evidence>
<organism evidence="1 2">
    <name type="scientific">Anaerocellum danielii</name>
    <dbReference type="NCBI Taxonomy" id="1387557"/>
    <lineage>
        <taxon>Bacteria</taxon>
        <taxon>Bacillati</taxon>
        <taxon>Bacillota</taxon>
        <taxon>Bacillota incertae sedis</taxon>
        <taxon>Caldicellulosiruptorales</taxon>
        <taxon>Caldicellulosiruptoraceae</taxon>
        <taxon>Anaerocellum</taxon>
    </lineage>
</organism>
<dbReference type="RefSeq" id="WP_045173907.1">
    <property type="nucleotide sequence ID" value="NZ_CP139957.1"/>
</dbReference>
<dbReference type="EMBL" id="CP139957">
    <property type="protein sequence ID" value="WPX09250.1"/>
    <property type="molecule type" value="Genomic_DNA"/>
</dbReference>
<reference evidence="1 2" key="1">
    <citation type="submission" date="2023-12" db="EMBL/GenBank/DDBJ databases">
        <authorList>
            <person name="Manesh M.J.H."/>
            <person name="Bing R.G."/>
            <person name="Willard D.J."/>
            <person name="Kelly R.M."/>
        </authorList>
    </citation>
    <scope>NUCLEOTIDE SEQUENCE [LARGE SCALE GENOMIC DNA]</scope>
    <source>
        <strain evidence="1 2">DSM 8977</strain>
    </source>
</reference>
<protein>
    <submittedName>
        <fullName evidence="1">Uncharacterized protein</fullName>
    </submittedName>
</protein>
<name>A0ABZ0U0Q6_9FIRM</name>
<accession>A0ABZ0U0Q6</accession>
<dbReference type="Proteomes" id="UP001322744">
    <property type="component" value="Chromosome"/>
</dbReference>